<dbReference type="PANTHER" id="PTHR37029:SF1">
    <property type="entry name" value="SSR1768 PROTEIN"/>
    <property type="match status" value="1"/>
</dbReference>
<dbReference type="EMBL" id="RCOR01000032">
    <property type="protein sequence ID" value="RSN68264.1"/>
    <property type="molecule type" value="Genomic_DNA"/>
</dbReference>
<protein>
    <submittedName>
        <fullName evidence="1">DUF2283 domain-containing protein</fullName>
    </submittedName>
</protein>
<proteinExistence type="predicted"/>
<dbReference type="AlphaFoldDB" id="A0A3R9PQL8"/>
<accession>A0A3R9PQL8</accession>
<name>A0A3R9PQL8_9CREN</name>
<dbReference type="Proteomes" id="UP000278149">
    <property type="component" value="Unassembled WGS sequence"/>
</dbReference>
<comment type="caution">
    <text evidence="1">The sequence shown here is derived from an EMBL/GenBank/DDBJ whole genome shotgun (WGS) entry which is preliminary data.</text>
</comment>
<dbReference type="Pfam" id="PF10049">
    <property type="entry name" value="DUF2283"/>
    <property type="match status" value="1"/>
</dbReference>
<dbReference type="InterPro" id="IPR019270">
    <property type="entry name" value="DUF2283"/>
</dbReference>
<sequence>MKVRFDPEADILYILIEEGPLKDTVEIAEDLFIEIAEDGSIAGLEVWRARENVLKSLLEHIKVMIQEA</sequence>
<organism evidence="1 2">
    <name type="scientific">Candidatus Korarchaeum cryptofilum</name>
    <dbReference type="NCBI Taxonomy" id="498846"/>
    <lineage>
        <taxon>Archaea</taxon>
        <taxon>Thermoproteota</taxon>
        <taxon>Candidatus Korarchaeia</taxon>
        <taxon>Candidatus Korarchaeales</taxon>
        <taxon>Candidatus Korarchaeaceae</taxon>
        <taxon>Candidatus Korarchaeum</taxon>
    </lineage>
</organism>
<evidence type="ECO:0000313" key="2">
    <source>
        <dbReference type="Proteomes" id="UP000278149"/>
    </source>
</evidence>
<gene>
    <name evidence="1" type="ORF">D9Q81_06555</name>
</gene>
<evidence type="ECO:0000313" key="1">
    <source>
        <dbReference type="EMBL" id="RSN68264.1"/>
    </source>
</evidence>
<dbReference type="PANTHER" id="PTHR37029">
    <property type="entry name" value="SSR1768 PROTEIN"/>
    <property type="match status" value="1"/>
</dbReference>
<reference evidence="1 2" key="1">
    <citation type="submission" date="2018-10" db="EMBL/GenBank/DDBJ databases">
        <title>Co-occurring genomic capacity for anaerobic methane metabolism and dissimilatory sulfite reduction discovered in the Korarchaeota.</title>
        <authorList>
            <person name="Mckay L.J."/>
            <person name="Dlakic M."/>
            <person name="Fields M.W."/>
            <person name="Delmont T.O."/>
            <person name="Eren A.M."/>
            <person name="Jay Z.J."/>
            <person name="Klingelsmith K.B."/>
            <person name="Rusch D.B."/>
            <person name="Inskeep W.P."/>
        </authorList>
    </citation>
    <scope>NUCLEOTIDE SEQUENCE [LARGE SCALE GENOMIC DNA]</scope>
    <source>
        <strain evidence="1 2">WS</strain>
    </source>
</reference>